<dbReference type="InterPro" id="IPR041320">
    <property type="entry name" value="CxC1"/>
</dbReference>
<feature type="compositionally biased region" description="Basic residues" evidence="1">
    <location>
        <begin position="22"/>
        <end position="31"/>
    </location>
</feature>
<feature type="domain" description="CxC1-like cysteine cluster associated with KDZ transposases" evidence="2">
    <location>
        <begin position="190"/>
        <end position="252"/>
    </location>
</feature>
<sequence>MVPVRSAHGSQPTSTGLGHHFVSPKKARNPKKTQTIVHVPGVSSKRERLLAQMAALMNPQGFQIDAPRPSSAAHSETPMSVNNAISYTYDEQDYDATNDDQHDQQVPCPPPVVREGTGRRLLPDKMAYNLYSAWKTLIPTLVDAHLKYSARTHGQPLTSPHPVISACASQACAQRCFSGICIFFDCFNSIDVLSCKCSTLAQVLVHHGLFPTAPSQPRMAVSVDLLAFYRALFERSCDAVHALASALKTHYTRRGFQMINADGQVIQEPFRRGLGQAVQWFDILQTEVERQTEAMVEICREW</sequence>
<evidence type="ECO:0000256" key="1">
    <source>
        <dbReference type="SAM" id="MobiDB-lite"/>
    </source>
</evidence>
<dbReference type="EMBL" id="JABBWK010000014">
    <property type="protein sequence ID" value="KAG1903067.1"/>
    <property type="molecule type" value="Genomic_DNA"/>
</dbReference>
<gene>
    <name evidence="3" type="ORF">F5891DRAFT_1185712</name>
</gene>
<accession>A0AAD4EBG8</accession>
<dbReference type="Proteomes" id="UP001195769">
    <property type="component" value="Unassembled WGS sequence"/>
</dbReference>
<comment type="caution">
    <text evidence="3">The sequence shown here is derived from an EMBL/GenBank/DDBJ whole genome shotgun (WGS) entry which is preliminary data.</text>
</comment>
<evidence type="ECO:0000313" key="3">
    <source>
        <dbReference type="EMBL" id="KAG1903067.1"/>
    </source>
</evidence>
<organism evidence="3 4">
    <name type="scientific">Suillus fuscotomentosus</name>
    <dbReference type="NCBI Taxonomy" id="1912939"/>
    <lineage>
        <taxon>Eukaryota</taxon>
        <taxon>Fungi</taxon>
        <taxon>Dikarya</taxon>
        <taxon>Basidiomycota</taxon>
        <taxon>Agaricomycotina</taxon>
        <taxon>Agaricomycetes</taxon>
        <taxon>Agaricomycetidae</taxon>
        <taxon>Boletales</taxon>
        <taxon>Suillineae</taxon>
        <taxon>Suillaceae</taxon>
        <taxon>Suillus</taxon>
    </lineage>
</organism>
<proteinExistence type="predicted"/>
<name>A0AAD4EBG8_9AGAM</name>
<protein>
    <recommendedName>
        <fullName evidence="2">CxC1-like cysteine cluster associated with KDZ transposases domain-containing protein</fullName>
    </recommendedName>
</protein>
<feature type="region of interest" description="Disordered" evidence="1">
    <location>
        <begin position="1"/>
        <end position="32"/>
    </location>
</feature>
<dbReference type="Pfam" id="PF18802">
    <property type="entry name" value="CxC1"/>
    <property type="match status" value="1"/>
</dbReference>
<evidence type="ECO:0000313" key="4">
    <source>
        <dbReference type="Proteomes" id="UP001195769"/>
    </source>
</evidence>
<dbReference type="GeneID" id="64660881"/>
<keyword evidence="4" id="KW-1185">Reference proteome</keyword>
<dbReference type="AlphaFoldDB" id="A0AAD4EBG8"/>
<evidence type="ECO:0000259" key="2">
    <source>
        <dbReference type="Pfam" id="PF18802"/>
    </source>
</evidence>
<dbReference type="RefSeq" id="XP_041228642.1">
    <property type="nucleotide sequence ID" value="XM_041366583.1"/>
</dbReference>
<reference evidence="3" key="1">
    <citation type="journal article" date="2020" name="New Phytol.">
        <title>Comparative genomics reveals dynamic genome evolution in host specialist ectomycorrhizal fungi.</title>
        <authorList>
            <person name="Lofgren L.A."/>
            <person name="Nguyen N.H."/>
            <person name="Vilgalys R."/>
            <person name="Ruytinx J."/>
            <person name="Liao H.L."/>
            <person name="Branco S."/>
            <person name="Kuo A."/>
            <person name="LaButti K."/>
            <person name="Lipzen A."/>
            <person name="Andreopoulos W."/>
            <person name="Pangilinan J."/>
            <person name="Riley R."/>
            <person name="Hundley H."/>
            <person name="Na H."/>
            <person name="Barry K."/>
            <person name="Grigoriev I.V."/>
            <person name="Stajich J.E."/>
            <person name="Kennedy P.G."/>
        </authorList>
    </citation>
    <scope>NUCLEOTIDE SEQUENCE</scope>
    <source>
        <strain evidence="3">FC203</strain>
    </source>
</reference>